<gene>
    <name evidence="3" type="ORF">HPP92_029152</name>
    <name evidence="2" type="ORF">HPP92_029163</name>
</gene>
<evidence type="ECO:0000256" key="1">
    <source>
        <dbReference type="SAM" id="MobiDB-lite"/>
    </source>
</evidence>
<feature type="compositionally biased region" description="Acidic residues" evidence="1">
    <location>
        <begin position="63"/>
        <end position="80"/>
    </location>
</feature>
<dbReference type="Proteomes" id="UP000636800">
    <property type="component" value="Unassembled WGS sequence"/>
</dbReference>
<accession>A0A835U1B8</accession>
<dbReference type="EMBL" id="JADCNL010000654">
    <property type="protein sequence ID" value="KAG0445795.1"/>
    <property type="molecule type" value="Genomic_DNA"/>
</dbReference>
<dbReference type="Proteomes" id="UP000639772">
    <property type="component" value="Unassembled WGS sequence"/>
</dbReference>
<reference evidence="4 5" key="1">
    <citation type="journal article" date="2020" name="Nat. Food">
        <title>A phased Vanilla planifolia genome enables genetic improvement of flavour and production.</title>
        <authorList>
            <person name="Hasing T."/>
            <person name="Tang H."/>
            <person name="Brym M."/>
            <person name="Khazi F."/>
            <person name="Huang T."/>
            <person name="Chambers A.H."/>
        </authorList>
    </citation>
    <scope>NUCLEOTIDE SEQUENCE [LARGE SCALE GENOMIC DNA]</scope>
    <source>
        <tissue evidence="2">Leaf</tissue>
    </source>
</reference>
<dbReference type="AlphaFoldDB" id="A0A835U1B8"/>
<sequence length="80" mass="8301">MEIAVVQGLIKGEATKAEAAGVGAALRTEIQYEASRKWIGIARSSMARFRILSQTTAGATTGDDGDETGDSEVAVEAEEG</sequence>
<dbReference type="EMBL" id="JADCNM010000655">
    <property type="protein sequence ID" value="KAG0445779.1"/>
    <property type="molecule type" value="Genomic_DNA"/>
</dbReference>
<evidence type="ECO:0000313" key="3">
    <source>
        <dbReference type="EMBL" id="KAG0445795.1"/>
    </source>
</evidence>
<evidence type="ECO:0000313" key="2">
    <source>
        <dbReference type="EMBL" id="KAG0445779.1"/>
    </source>
</evidence>
<evidence type="ECO:0000313" key="5">
    <source>
        <dbReference type="Proteomes" id="UP000639772"/>
    </source>
</evidence>
<proteinExistence type="predicted"/>
<feature type="region of interest" description="Disordered" evidence="1">
    <location>
        <begin position="55"/>
        <end position="80"/>
    </location>
</feature>
<comment type="caution">
    <text evidence="2">The sequence shown here is derived from an EMBL/GenBank/DDBJ whole genome shotgun (WGS) entry which is preliminary data.</text>
</comment>
<keyword evidence="4" id="KW-1185">Reference proteome</keyword>
<protein>
    <submittedName>
        <fullName evidence="2">Uncharacterized protein</fullName>
    </submittedName>
</protein>
<organism evidence="2 5">
    <name type="scientific">Vanilla planifolia</name>
    <name type="common">Vanilla</name>
    <dbReference type="NCBI Taxonomy" id="51239"/>
    <lineage>
        <taxon>Eukaryota</taxon>
        <taxon>Viridiplantae</taxon>
        <taxon>Streptophyta</taxon>
        <taxon>Embryophyta</taxon>
        <taxon>Tracheophyta</taxon>
        <taxon>Spermatophyta</taxon>
        <taxon>Magnoliopsida</taxon>
        <taxon>Liliopsida</taxon>
        <taxon>Asparagales</taxon>
        <taxon>Orchidaceae</taxon>
        <taxon>Vanilloideae</taxon>
        <taxon>Vanilleae</taxon>
        <taxon>Vanilla</taxon>
    </lineage>
</organism>
<name>A0A835U1B8_VANPL</name>
<evidence type="ECO:0000313" key="4">
    <source>
        <dbReference type="Proteomes" id="UP000636800"/>
    </source>
</evidence>